<feature type="compositionally biased region" description="Polar residues" evidence="1">
    <location>
        <begin position="169"/>
        <end position="191"/>
    </location>
</feature>
<evidence type="ECO:0000256" key="2">
    <source>
        <dbReference type="SAM" id="Phobius"/>
    </source>
</evidence>
<keyword evidence="2" id="KW-1133">Transmembrane helix</keyword>
<evidence type="ECO:0008006" key="5">
    <source>
        <dbReference type="Google" id="ProtNLM"/>
    </source>
</evidence>
<evidence type="ECO:0000313" key="3">
    <source>
        <dbReference type="EMBL" id="MBD1318698.1"/>
    </source>
</evidence>
<feature type="region of interest" description="Disordered" evidence="1">
    <location>
        <begin position="1"/>
        <end position="124"/>
    </location>
</feature>
<evidence type="ECO:0000313" key="4">
    <source>
        <dbReference type="Proteomes" id="UP000602395"/>
    </source>
</evidence>
<feature type="transmembrane region" description="Helical" evidence="2">
    <location>
        <begin position="134"/>
        <end position="158"/>
    </location>
</feature>
<keyword evidence="2" id="KW-0812">Transmembrane</keyword>
<dbReference type="Proteomes" id="UP000602395">
    <property type="component" value="Unassembled WGS sequence"/>
</dbReference>
<evidence type="ECO:0000256" key="1">
    <source>
        <dbReference type="SAM" id="MobiDB-lite"/>
    </source>
</evidence>
<feature type="region of interest" description="Disordered" evidence="1">
    <location>
        <begin position="165"/>
        <end position="191"/>
    </location>
</feature>
<sequence>MTHQPAQGGGAHQGPDPGTNGPPWSEVGAAEQNGPATGDFHAPRHGQPPTGTSQPGTFMPPPQHGMPTGGHPMHAAVPGPPAGVPLPPPSGPSGYPQFTPGSFPPGGYPPGPYAPGPMPGMPFPPPRRRQHTGAIIAAAVVGMLVVVAAAALFVTAAVRSVDSNDNDVAVNTPTATDGQPRTGSPGSGGTAANQAEITAIRSAMQNFVDAVNSRDVGRIQASVCSVVRPQVTHPLDLTGNVVLDELSAVTVTGDSAESTVSTHLELGNQRSTPKQNAESFTRENGTWFVCPGAEPDIGT</sequence>
<gene>
    <name evidence="3" type="ORF">IDF66_03815</name>
</gene>
<feature type="compositionally biased region" description="Pro residues" evidence="1">
    <location>
        <begin position="102"/>
        <end position="124"/>
    </location>
</feature>
<keyword evidence="4" id="KW-1185">Reference proteome</keyword>
<name>A0ABR7W7A3_9ACTN</name>
<reference evidence="3 4" key="1">
    <citation type="submission" date="2020-09" db="EMBL/GenBank/DDBJ databases">
        <title>Novel species in genus Gordonia.</title>
        <authorList>
            <person name="Zhang G."/>
        </authorList>
    </citation>
    <scope>NUCLEOTIDE SEQUENCE [LARGE SCALE GENOMIC DNA]</scope>
    <source>
        <strain evidence="3 4">ON-33</strain>
    </source>
</reference>
<keyword evidence="2" id="KW-0472">Membrane</keyword>
<comment type="caution">
    <text evidence="3">The sequence shown here is derived from an EMBL/GenBank/DDBJ whole genome shotgun (WGS) entry which is preliminary data.</text>
</comment>
<accession>A0ABR7W7A3</accession>
<proteinExistence type="predicted"/>
<dbReference type="RefSeq" id="WP_190265780.1">
    <property type="nucleotide sequence ID" value="NZ_JACWMS010000001.1"/>
</dbReference>
<organism evidence="3 4">
    <name type="scientific">Gordonia hankookensis</name>
    <dbReference type="NCBI Taxonomy" id="589403"/>
    <lineage>
        <taxon>Bacteria</taxon>
        <taxon>Bacillati</taxon>
        <taxon>Actinomycetota</taxon>
        <taxon>Actinomycetes</taxon>
        <taxon>Mycobacteriales</taxon>
        <taxon>Gordoniaceae</taxon>
        <taxon>Gordonia</taxon>
    </lineage>
</organism>
<dbReference type="EMBL" id="JACWMS010000001">
    <property type="protein sequence ID" value="MBD1318698.1"/>
    <property type="molecule type" value="Genomic_DNA"/>
</dbReference>
<protein>
    <recommendedName>
        <fullName evidence="5">Mce-associated membrane protein</fullName>
    </recommendedName>
</protein>
<feature type="compositionally biased region" description="Pro residues" evidence="1">
    <location>
        <begin position="78"/>
        <end position="91"/>
    </location>
</feature>